<keyword evidence="1" id="KW-0812">Transmembrane</keyword>
<dbReference type="AlphaFoldDB" id="A0A078AMP3"/>
<feature type="transmembrane region" description="Helical" evidence="1">
    <location>
        <begin position="103"/>
        <end position="122"/>
    </location>
</feature>
<feature type="transmembrane region" description="Helical" evidence="1">
    <location>
        <begin position="199"/>
        <end position="216"/>
    </location>
</feature>
<feature type="transmembrane region" description="Helical" evidence="1">
    <location>
        <begin position="320"/>
        <end position="339"/>
    </location>
</feature>
<dbReference type="InterPro" id="IPR037185">
    <property type="entry name" value="EmrE-like"/>
</dbReference>
<keyword evidence="1" id="KW-1133">Transmembrane helix</keyword>
<dbReference type="Proteomes" id="UP000039865">
    <property type="component" value="Unassembled WGS sequence"/>
</dbReference>
<feature type="transmembrane region" description="Helical" evidence="1">
    <location>
        <begin position="159"/>
        <end position="179"/>
    </location>
</feature>
<protein>
    <recommendedName>
        <fullName evidence="4">EamA domain-containing protein</fullName>
    </recommendedName>
</protein>
<evidence type="ECO:0000313" key="2">
    <source>
        <dbReference type="EMBL" id="CDW83665.1"/>
    </source>
</evidence>
<evidence type="ECO:0000313" key="3">
    <source>
        <dbReference type="Proteomes" id="UP000039865"/>
    </source>
</evidence>
<dbReference type="SUPFAM" id="SSF103481">
    <property type="entry name" value="Multidrug resistance efflux transporter EmrE"/>
    <property type="match status" value="1"/>
</dbReference>
<evidence type="ECO:0008006" key="4">
    <source>
        <dbReference type="Google" id="ProtNLM"/>
    </source>
</evidence>
<sequence length="340" mass="37537">MKILTAKIQPLNDLENPIIPKQKLFWKSSLAAALLWGSGNFALSLIKNKDFAVSCLVWTGFVITSLIFQLCQFAIAKKNKVQISLFGKFFEQLYHRQKLCHTILRSINYFLVIWLTILIAEICETSHVNFGLIICVFSSSIVFQVIIFRLKFQEKLSKLKIAGILIIITGVIFITLSSQGNQTYEDFSENFKSSGDKKIIILAIGIALIIAALNCIRVVQAKYIDQYLDYPPIQFSLDGALICGGFQAIISIYYVIEGHPNYSGFNYLICFIAGALLQGQSLLSLHAAVKGLAAPCSAIVNTHSIVSTILIALFTGIIPSIYQIIGFVITLLGVLSAILG</sequence>
<organism evidence="2 3">
    <name type="scientific">Stylonychia lemnae</name>
    <name type="common">Ciliate</name>
    <dbReference type="NCBI Taxonomy" id="5949"/>
    <lineage>
        <taxon>Eukaryota</taxon>
        <taxon>Sar</taxon>
        <taxon>Alveolata</taxon>
        <taxon>Ciliophora</taxon>
        <taxon>Intramacronucleata</taxon>
        <taxon>Spirotrichea</taxon>
        <taxon>Stichotrichia</taxon>
        <taxon>Sporadotrichida</taxon>
        <taxon>Oxytrichidae</taxon>
        <taxon>Stylonychinae</taxon>
        <taxon>Stylonychia</taxon>
    </lineage>
</organism>
<feature type="transmembrane region" description="Helical" evidence="1">
    <location>
        <begin position="262"/>
        <end position="279"/>
    </location>
</feature>
<keyword evidence="3" id="KW-1185">Reference proteome</keyword>
<feature type="transmembrane region" description="Helical" evidence="1">
    <location>
        <begin position="51"/>
        <end position="75"/>
    </location>
</feature>
<feature type="transmembrane region" description="Helical" evidence="1">
    <location>
        <begin position="128"/>
        <end position="147"/>
    </location>
</feature>
<reference evidence="2 3" key="1">
    <citation type="submission" date="2014-06" db="EMBL/GenBank/DDBJ databases">
        <authorList>
            <person name="Swart Estienne"/>
        </authorList>
    </citation>
    <scope>NUCLEOTIDE SEQUENCE [LARGE SCALE GENOMIC DNA]</scope>
    <source>
        <strain evidence="2 3">130c</strain>
    </source>
</reference>
<evidence type="ECO:0000256" key="1">
    <source>
        <dbReference type="SAM" id="Phobius"/>
    </source>
</evidence>
<proteinExistence type="predicted"/>
<gene>
    <name evidence="2" type="primary">Contig10176.g10869</name>
    <name evidence="2" type="ORF">STYLEM_12713</name>
</gene>
<accession>A0A078AMP3</accession>
<keyword evidence="1" id="KW-0472">Membrane</keyword>
<dbReference type="EMBL" id="CCKQ01012061">
    <property type="protein sequence ID" value="CDW83665.1"/>
    <property type="molecule type" value="Genomic_DNA"/>
</dbReference>
<dbReference type="InParanoid" id="A0A078AMP3"/>
<name>A0A078AMP3_STYLE</name>
<feature type="transmembrane region" description="Helical" evidence="1">
    <location>
        <begin position="237"/>
        <end position="256"/>
    </location>
</feature>